<dbReference type="Proteomes" id="UP000530660">
    <property type="component" value="Unassembled WGS sequence"/>
</dbReference>
<protein>
    <submittedName>
        <fullName evidence="1">Uncharacterized protein</fullName>
    </submittedName>
</protein>
<dbReference type="OrthoDB" id="10391766at2759"/>
<dbReference type="EMBL" id="VWRR01000001">
    <property type="protein sequence ID" value="KAF6005537.1"/>
    <property type="molecule type" value="Genomic_DNA"/>
</dbReference>
<proteinExistence type="predicted"/>
<organism evidence="1 2">
    <name type="scientific">Cyanidiococcus yangmingshanensis</name>
    <dbReference type="NCBI Taxonomy" id="2690220"/>
    <lineage>
        <taxon>Eukaryota</taxon>
        <taxon>Rhodophyta</taxon>
        <taxon>Bangiophyceae</taxon>
        <taxon>Cyanidiales</taxon>
        <taxon>Cyanidiaceae</taxon>
        <taxon>Cyanidiococcus</taxon>
    </lineage>
</organism>
<name>A0A7J7ISJ2_9RHOD</name>
<evidence type="ECO:0000313" key="2">
    <source>
        <dbReference type="Proteomes" id="UP000530660"/>
    </source>
</evidence>
<dbReference type="AlphaFoldDB" id="A0A7J7ISJ2"/>
<accession>A0A7J7ISJ2</accession>
<evidence type="ECO:0000313" key="1">
    <source>
        <dbReference type="EMBL" id="KAF6005537.1"/>
    </source>
</evidence>
<sequence length="598" mass="62895">MGNGTNGLINRTWYNTALAGAISGAALVAHTPFDMQIELNSAAPWHFDPYTTIDPLTAPHEIDLATTILRQIAVGLGFSGTITADSETKTARYGLAYDTHYGYPAFSVPGRFDSLLVDAAGCGVITACQPYGGAALYSALTTLNNIFIQDVDGNPFMLFSPDPYNPATNTYQFSPTTWLWDCVQAGFQTVRCSSLVTPYAVPGEQNYNIGANTLAIMAVLMSNRTLPSPAPAYCTAACTSDTTIAVEAIAAFQDFSEDAAAAAAPVAPAVTPSSAIMVAQRVSVATSLMPRTSPGMPVLAPVTGTATTKTVFVPTVPVPLPSTSGVPRSLLPSCDQVRKAYASALQDVLHAYNFSNSAVAPVHCRLDRGSERYLLSASIVGLDHSAVSDLRATLLDSVNTTGVLIAASMQIALGTSLSLDPVAVVRLYERTGVSAPVLPPPVPLQTALQYAGAFDVHWRLEAAPGTVVNQTTFCSNAAIQSLIQSATITILELSISKTLNTSVFGIAELSLIPERSECALYRGSPNSAPPAKYDLLFSVAVARSATNLQRSAAFVPAASNAAQTLASVDVTSILRTLAPRGLYSDTVFVHIVYNSFTF</sequence>
<reference evidence="1 2" key="1">
    <citation type="journal article" date="2020" name="J. Phycol.">
        <title>Comparative genome analysis reveals Cyanidiococcus gen. nov., a new extremophilic red algal genus sister to Cyanidioschyzon (Cyanidioschyzonaceae, Rhodophyta).</title>
        <authorList>
            <person name="Liu S.-L."/>
            <person name="Chiang Y.-R."/>
            <person name="Yoon H.S."/>
            <person name="Fu H.-Y."/>
        </authorList>
    </citation>
    <scope>NUCLEOTIDE SEQUENCE [LARGE SCALE GENOMIC DNA]</scope>
    <source>
        <strain evidence="1 2">THAL066</strain>
    </source>
</reference>
<keyword evidence="2" id="KW-1185">Reference proteome</keyword>
<comment type="caution">
    <text evidence="1">The sequence shown here is derived from an EMBL/GenBank/DDBJ whole genome shotgun (WGS) entry which is preliminary data.</text>
</comment>
<gene>
    <name evidence="1" type="ORF">F1559_005141</name>
</gene>